<dbReference type="Proteomes" id="UP000217895">
    <property type="component" value="Chromosome"/>
</dbReference>
<dbReference type="PANTHER" id="PTHR12526:SF630">
    <property type="entry name" value="GLYCOSYLTRANSFERASE"/>
    <property type="match status" value="1"/>
</dbReference>
<dbReference type="InterPro" id="IPR028098">
    <property type="entry name" value="Glyco_trans_4-like_N"/>
</dbReference>
<dbReference type="Gene3D" id="3.40.50.2000">
    <property type="entry name" value="Glycogen Phosphorylase B"/>
    <property type="match status" value="2"/>
</dbReference>
<dbReference type="GO" id="GO:0016757">
    <property type="term" value="F:glycosyltransferase activity"/>
    <property type="evidence" value="ECO:0007669"/>
    <property type="project" value="InterPro"/>
</dbReference>
<dbReference type="Pfam" id="PF00534">
    <property type="entry name" value="Glycos_transf_1"/>
    <property type="match status" value="1"/>
</dbReference>
<keyword evidence="4" id="KW-1185">Reference proteome</keyword>
<accession>A0A1Z4JKF5</accession>
<evidence type="ECO:0000259" key="2">
    <source>
        <dbReference type="Pfam" id="PF13439"/>
    </source>
</evidence>
<dbReference type="InterPro" id="IPR001296">
    <property type="entry name" value="Glyco_trans_1"/>
</dbReference>
<proteinExistence type="predicted"/>
<dbReference type="SUPFAM" id="SSF53756">
    <property type="entry name" value="UDP-Glycosyltransferase/glycogen phosphorylase"/>
    <property type="match status" value="1"/>
</dbReference>
<dbReference type="EMBL" id="AP018203">
    <property type="protein sequence ID" value="BAY57200.1"/>
    <property type="molecule type" value="Genomic_DNA"/>
</dbReference>
<evidence type="ECO:0000313" key="4">
    <source>
        <dbReference type="Proteomes" id="UP000217895"/>
    </source>
</evidence>
<dbReference type="PANTHER" id="PTHR12526">
    <property type="entry name" value="GLYCOSYLTRANSFERASE"/>
    <property type="match status" value="1"/>
</dbReference>
<feature type="domain" description="Glycosyltransferase subfamily 4-like N-terminal" evidence="2">
    <location>
        <begin position="14"/>
        <end position="171"/>
    </location>
</feature>
<dbReference type="AlphaFoldDB" id="A0A1Z4JKF5"/>
<feature type="domain" description="Glycosyl transferase family 1" evidence="1">
    <location>
        <begin position="194"/>
        <end position="339"/>
    </location>
</feature>
<evidence type="ECO:0000313" key="3">
    <source>
        <dbReference type="EMBL" id="BAY57200.1"/>
    </source>
</evidence>
<keyword evidence="3" id="KW-0808">Transferase</keyword>
<dbReference type="CDD" id="cd03811">
    <property type="entry name" value="GT4_GT28_WabH-like"/>
    <property type="match status" value="1"/>
</dbReference>
<gene>
    <name evidence="3" type="ORF">NIES2135_40640</name>
</gene>
<dbReference type="Pfam" id="PF13439">
    <property type="entry name" value="Glyco_transf_4"/>
    <property type="match status" value="1"/>
</dbReference>
<evidence type="ECO:0000259" key="1">
    <source>
        <dbReference type="Pfam" id="PF00534"/>
    </source>
</evidence>
<reference evidence="3 4" key="1">
    <citation type="submission" date="2017-06" db="EMBL/GenBank/DDBJ databases">
        <title>Genome sequencing of cyanobaciteial culture collection at National Institute for Environmental Studies (NIES).</title>
        <authorList>
            <person name="Hirose Y."/>
            <person name="Shimura Y."/>
            <person name="Fujisawa T."/>
            <person name="Nakamura Y."/>
            <person name="Kawachi M."/>
        </authorList>
    </citation>
    <scope>NUCLEOTIDE SEQUENCE [LARGE SCALE GENOMIC DNA]</scope>
    <source>
        <strain evidence="3 4">NIES-2135</strain>
    </source>
</reference>
<name>A0A1Z4JKF5_LEPBY</name>
<organism evidence="3 4">
    <name type="scientific">Leptolyngbya boryana NIES-2135</name>
    <dbReference type="NCBI Taxonomy" id="1973484"/>
    <lineage>
        <taxon>Bacteria</taxon>
        <taxon>Bacillati</taxon>
        <taxon>Cyanobacteriota</taxon>
        <taxon>Cyanophyceae</taxon>
        <taxon>Leptolyngbyales</taxon>
        <taxon>Leptolyngbyaceae</taxon>
        <taxon>Leptolyngbya group</taxon>
        <taxon>Leptolyngbya</taxon>
    </lineage>
</organism>
<protein>
    <submittedName>
        <fullName evidence="3">Group 1 glycosyl transferase</fullName>
    </submittedName>
</protein>
<sequence length="372" mass="41139">MCDLAIFTHSLYGGGAERAMVNLIRGFIQRGLSIDLVLLKREGAYLDLLPPEVRVIDLGGGRLWQRLPELANYLRENRPPVMLSTLDDINIAALWMRRLTGVDMRLVANVQNTISQEARRSKSLKVRLMPTLSRWFLNWADAVVPVSEGVGSDLQQIGVREDLIQVIHNPVVTPDLFEQAQAAIEHPWFQSEIPCLMSVGRLEYQKNFPLLLEAFAQVRKSRPLRLMILGEGNDRAALEAQIEQLGIQEDVALPGFVSNPYAYLRQADLFVLSSWFEGLPTVLIEALAVGTPAVATNCPSGPAEILADGKYGALVEMGNVEQLANAIAQTLDNPLPSSVLQTRAAQYSLKHSLDQYTKVLHLAESTCSVYSA</sequence>